<organism evidence="2 3">
    <name type="scientific">Sinosporangium siamense</name>
    <dbReference type="NCBI Taxonomy" id="1367973"/>
    <lineage>
        <taxon>Bacteria</taxon>
        <taxon>Bacillati</taxon>
        <taxon>Actinomycetota</taxon>
        <taxon>Actinomycetes</taxon>
        <taxon>Streptosporangiales</taxon>
        <taxon>Streptosporangiaceae</taxon>
        <taxon>Sinosporangium</taxon>
    </lineage>
</organism>
<evidence type="ECO:0000313" key="3">
    <source>
        <dbReference type="Proteomes" id="UP000606172"/>
    </source>
</evidence>
<feature type="chain" id="PRO_5036998462" description="Lipoprotein" evidence="1">
    <location>
        <begin position="18"/>
        <end position="143"/>
    </location>
</feature>
<dbReference type="PROSITE" id="PS51257">
    <property type="entry name" value="PROKAR_LIPOPROTEIN"/>
    <property type="match status" value="1"/>
</dbReference>
<comment type="caution">
    <text evidence="2">The sequence shown here is derived from an EMBL/GenBank/DDBJ whole genome shotgun (WGS) entry which is preliminary data.</text>
</comment>
<accession>A0A919RE57</accession>
<sequence>MRYISRRFAPLATAALAAVLITGCGEIQEINNAVDDVQNAVGNVQACAQAVQAAGEVAGKAIGQATDPAALEKTLNDAAADLQTAADKVGNTTLQEAMNDLAKSYENFSVADANNAVDAAQKVVTDSTKFITNLNSSCGGGGN</sequence>
<evidence type="ECO:0000313" key="2">
    <source>
        <dbReference type="EMBL" id="GII92230.1"/>
    </source>
</evidence>
<dbReference type="AlphaFoldDB" id="A0A919RE57"/>
<evidence type="ECO:0008006" key="4">
    <source>
        <dbReference type="Google" id="ProtNLM"/>
    </source>
</evidence>
<reference evidence="2" key="1">
    <citation type="submission" date="2021-01" db="EMBL/GenBank/DDBJ databases">
        <title>Whole genome shotgun sequence of Sinosporangium siamense NBRC 109515.</title>
        <authorList>
            <person name="Komaki H."/>
            <person name="Tamura T."/>
        </authorList>
    </citation>
    <scope>NUCLEOTIDE SEQUENCE</scope>
    <source>
        <strain evidence="2">NBRC 109515</strain>
    </source>
</reference>
<dbReference type="Proteomes" id="UP000606172">
    <property type="component" value="Unassembled WGS sequence"/>
</dbReference>
<evidence type="ECO:0000256" key="1">
    <source>
        <dbReference type="SAM" id="SignalP"/>
    </source>
</evidence>
<feature type="signal peptide" evidence="1">
    <location>
        <begin position="1"/>
        <end position="17"/>
    </location>
</feature>
<dbReference type="EMBL" id="BOOW01000014">
    <property type="protein sequence ID" value="GII92230.1"/>
    <property type="molecule type" value="Genomic_DNA"/>
</dbReference>
<proteinExistence type="predicted"/>
<name>A0A919RE57_9ACTN</name>
<gene>
    <name evidence="2" type="ORF">Ssi02_24610</name>
</gene>
<keyword evidence="1" id="KW-0732">Signal</keyword>
<protein>
    <recommendedName>
        <fullName evidence="4">Lipoprotein</fullName>
    </recommendedName>
</protein>
<keyword evidence="3" id="KW-1185">Reference proteome</keyword>
<dbReference type="RefSeq" id="WP_204024845.1">
    <property type="nucleotide sequence ID" value="NZ_BOOW01000014.1"/>
</dbReference>